<organism evidence="4 5">
    <name type="scientific">Diceros bicornis minor</name>
    <name type="common">South-central black rhinoceros</name>
    <dbReference type="NCBI Taxonomy" id="77932"/>
    <lineage>
        <taxon>Eukaryota</taxon>
        <taxon>Metazoa</taxon>
        <taxon>Chordata</taxon>
        <taxon>Craniata</taxon>
        <taxon>Vertebrata</taxon>
        <taxon>Euteleostomi</taxon>
        <taxon>Mammalia</taxon>
        <taxon>Eutheria</taxon>
        <taxon>Laurasiatheria</taxon>
        <taxon>Perissodactyla</taxon>
        <taxon>Rhinocerotidae</taxon>
        <taxon>Diceros</taxon>
    </lineage>
</organism>
<evidence type="ECO:0000256" key="3">
    <source>
        <dbReference type="ARBA" id="ARBA00023319"/>
    </source>
</evidence>
<dbReference type="InterPro" id="IPR036179">
    <property type="entry name" value="Ig-like_dom_sf"/>
</dbReference>
<name>A0A7J7F814_DICBM</name>
<dbReference type="GO" id="GO:0007165">
    <property type="term" value="P:signal transduction"/>
    <property type="evidence" value="ECO:0007669"/>
    <property type="project" value="TreeGrafter"/>
</dbReference>
<evidence type="ECO:0000256" key="1">
    <source>
        <dbReference type="ARBA" id="ARBA00022729"/>
    </source>
</evidence>
<dbReference type="GO" id="GO:0005886">
    <property type="term" value="C:plasma membrane"/>
    <property type="evidence" value="ECO:0007669"/>
    <property type="project" value="TreeGrafter"/>
</dbReference>
<dbReference type="GO" id="GO:1990782">
    <property type="term" value="F:protein tyrosine kinase binding"/>
    <property type="evidence" value="ECO:0007669"/>
    <property type="project" value="TreeGrafter"/>
</dbReference>
<comment type="caution">
    <text evidence="4">The sequence shown here is derived from an EMBL/GenBank/DDBJ whole genome shotgun (WGS) entry which is preliminary data.</text>
</comment>
<gene>
    <name evidence="4" type="ORF">HPG69_018104</name>
</gene>
<protein>
    <submittedName>
        <fullName evidence="4">Uncharacterized protein</fullName>
    </submittedName>
</protein>
<keyword evidence="3" id="KW-0393">Immunoglobulin domain</keyword>
<evidence type="ECO:0000313" key="5">
    <source>
        <dbReference type="Proteomes" id="UP000551758"/>
    </source>
</evidence>
<dbReference type="GO" id="GO:0009986">
    <property type="term" value="C:cell surface"/>
    <property type="evidence" value="ECO:0007669"/>
    <property type="project" value="TreeGrafter"/>
</dbReference>
<proteinExistence type="predicted"/>
<keyword evidence="1" id="KW-0732">Signal</keyword>
<dbReference type="SUPFAM" id="SSF48726">
    <property type="entry name" value="Immunoglobulin"/>
    <property type="match status" value="1"/>
</dbReference>
<keyword evidence="5" id="KW-1185">Reference proteome</keyword>
<dbReference type="PANTHER" id="PTHR44427">
    <property type="entry name" value="CARCINOEMBRYONIC ANTIGEN-RELATED CELL ADHESION MOLECULE 19"/>
    <property type="match status" value="1"/>
</dbReference>
<dbReference type="Proteomes" id="UP000551758">
    <property type="component" value="Unassembled WGS sequence"/>
</dbReference>
<dbReference type="AlphaFoldDB" id="A0A7J7F814"/>
<evidence type="ECO:0000256" key="2">
    <source>
        <dbReference type="ARBA" id="ARBA00023180"/>
    </source>
</evidence>
<dbReference type="GO" id="GO:0002682">
    <property type="term" value="P:regulation of immune system process"/>
    <property type="evidence" value="ECO:0007669"/>
    <property type="project" value="TreeGrafter"/>
</dbReference>
<dbReference type="EMBL" id="JACDTQ010001059">
    <property type="protein sequence ID" value="KAF5924170.1"/>
    <property type="molecule type" value="Genomic_DNA"/>
</dbReference>
<dbReference type="InterPro" id="IPR050831">
    <property type="entry name" value="CEA_cell_adhesion"/>
</dbReference>
<sequence length="160" mass="18109">MEDAGDYHCEVSNRVSFRERVEPKHQIASYVVDRQEITPGPVHSDQEKLYPNGSLLFQYITHEDTGYYILQIIKKNFRSEVGFGQLCIHYETMAPDSLSVSPLHYFSTDPVAQPSIQASNTTVTENKDTMGLTSLTNDTRISIQWRSGSSITRVYGSQRG</sequence>
<dbReference type="PANTHER" id="PTHR44427:SF1">
    <property type="entry name" value="CARCINOEMBRYONIC ANTIGEN-RELATED CELL ADHESION MOLECULE 1"/>
    <property type="match status" value="1"/>
</dbReference>
<reference evidence="4 5" key="1">
    <citation type="journal article" date="2020" name="Mol. Biol. Evol.">
        <title>Interspecific Gene Flow and the Evolution of Specialization in Black and White Rhinoceros.</title>
        <authorList>
            <person name="Moodley Y."/>
            <person name="Westbury M.V."/>
            <person name="Russo I.M."/>
            <person name="Gopalakrishnan S."/>
            <person name="Rakotoarivelo A."/>
            <person name="Olsen R.A."/>
            <person name="Prost S."/>
            <person name="Tunstall T."/>
            <person name="Ryder O.A."/>
            <person name="Dalen L."/>
            <person name="Bruford M.W."/>
        </authorList>
    </citation>
    <scope>NUCLEOTIDE SEQUENCE [LARGE SCALE GENOMIC DNA]</scope>
    <source>
        <strain evidence="4">SBR-YM</strain>
        <tissue evidence="4">Skin</tissue>
    </source>
</reference>
<dbReference type="Gene3D" id="2.60.40.10">
    <property type="entry name" value="Immunoglobulins"/>
    <property type="match status" value="1"/>
</dbReference>
<keyword evidence="2" id="KW-0325">Glycoprotein</keyword>
<accession>A0A7J7F814</accession>
<evidence type="ECO:0000313" key="4">
    <source>
        <dbReference type="EMBL" id="KAF5924170.1"/>
    </source>
</evidence>
<dbReference type="InterPro" id="IPR013783">
    <property type="entry name" value="Ig-like_fold"/>
</dbReference>